<reference evidence="2 3" key="1">
    <citation type="submission" date="2017-10" db="EMBL/GenBank/DDBJ databases">
        <title>Massilia psychrophilum sp. nov., a novel purple-pigmented bacterium isolated from Tianshan glacier, Xinjiang Municipality, China.</title>
        <authorList>
            <person name="Wang H."/>
        </authorList>
    </citation>
    <scope>NUCLEOTIDE SEQUENCE [LARGE SCALE GENOMIC DNA]</scope>
    <source>
        <strain evidence="2 3">JCM 30074</strain>
    </source>
</reference>
<evidence type="ECO:0008006" key="4">
    <source>
        <dbReference type="Google" id="ProtNLM"/>
    </source>
</evidence>
<evidence type="ECO:0000313" key="2">
    <source>
        <dbReference type="EMBL" id="PIL43922.1"/>
    </source>
</evidence>
<keyword evidence="1" id="KW-0732">Signal</keyword>
<organism evidence="2 3">
    <name type="scientific">Massilia eurypsychrophila</name>
    <dbReference type="NCBI Taxonomy" id="1485217"/>
    <lineage>
        <taxon>Bacteria</taxon>
        <taxon>Pseudomonadati</taxon>
        <taxon>Pseudomonadota</taxon>
        <taxon>Betaproteobacteria</taxon>
        <taxon>Burkholderiales</taxon>
        <taxon>Oxalobacteraceae</taxon>
        <taxon>Telluria group</taxon>
        <taxon>Massilia</taxon>
    </lineage>
</organism>
<dbReference type="InterPro" id="IPR007410">
    <property type="entry name" value="LpqE-like"/>
</dbReference>
<dbReference type="AlphaFoldDB" id="A0A2G8TD12"/>
<dbReference type="InterPro" id="IPR036182">
    <property type="entry name" value="PCuAC_sf"/>
</dbReference>
<dbReference type="SUPFAM" id="SSF110087">
    <property type="entry name" value="DR1885-like metal-binding protein"/>
    <property type="match status" value="1"/>
</dbReference>
<dbReference type="PANTHER" id="PTHR36302:SF1">
    <property type="entry name" value="COPPER CHAPERONE PCU(A)C"/>
    <property type="match status" value="1"/>
</dbReference>
<dbReference type="Gene3D" id="2.60.40.1890">
    <property type="entry name" value="PCu(A)C copper chaperone"/>
    <property type="match status" value="1"/>
</dbReference>
<dbReference type="PANTHER" id="PTHR36302">
    <property type="entry name" value="BLR7088 PROTEIN"/>
    <property type="match status" value="1"/>
</dbReference>
<proteinExistence type="predicted"/>
<gene>
    <name evidence="2" type="ORF">CR105_16370</name>
</gene>
<keyword evidence="3" id="KW-1185">Reference proteome</keyword>
<dbReference type="RefSeq" id="WP_099790085.1">
    <property type="nucleotide sequence ID" value="NZ_JBHLYV010000012.1"/>
</dbReference>
<comment type="caution">
    <text evidence="2">The sequence shown here is derived from an EMBL/GenBank/DDBJ whole genome shotgun (WGS) entry which is preliminary data.</text>
</comment>
<name>A0A2G8TD12_9BURK</name>
<dbReference type="Proteomes" id="UP000230390">
    <property type="component" value="Unassembled WGS sequence"/>
</dbReference>
<dbReference type="OrthoDB" id="9796962at2"/>
<evidence type="ECO:0000256" key="1">
    <source>
        <dbReference type="SAM" id="SignalP"/>
    </source>
</evidence>
<dbReference type="InterPro" id="IPR058248">
    <property type="entry name" value="Lxx211020-like"/>
</dbReference>
<protein>
    <recommendedName>
        <fullName evidence="4">Transporter</fullName>
    </recommendedName>
</protein>
<accession>A0A2G8TD12</accession>
<dbReference type="Pfam" id="PF04314">
    <property type="entry name" value="PCuAC"/>
    <property type="match status" value="1"/>
</dbReference>
<feature type="signal peptide" evidence="1">
    <location>
        <begin position="1"/>
        <end position="20"/>
    </location>
</feature>
<dbReference type="EMBL" id="PDOC01000010">
    <property type="protein sequence ID" value="PIL43922.1"/>
    <property type="molecule type" value="Genomic_DNA"/>
</dbReference>
<feature type="chain" id="PRO_5013903354" description="Transporter" evidence="1">
    <location>
        <begin position="21"/>
        <end position="156"/>
    </location>
</feature>
<sequence>MKKPFFALIASIAFAATAFAQTTVSEPWVRATVPQQKASGAFMQLRSADAARLVSASSPVAKSVEIHKMEMVGQMMKMREVDGIDLPAGETVNLASGGYHIMLVGLNKQLKEGENVPLSLLVERKQGKRETVVVNAPVKALTYAAPKAAGVGHAHH</sequence>
<evidence type="ECO:0000313" key="3">
    <source>
        <dbReference type="Proteomes" id="UP000230390"/>
    </source>
</evidence>